<evidence type="ECO:0000256" key="2">
    <source>
        <dbReference type="ARBA" id="ARBA00022679"/>
    </source>
</evidence>
<gene>
    <name evidence="8" type="ORF">PVL29_000988</name>
</gene>
<dbReference type="SUPFAM" id="SSF52833">
    <property type="entry name" value="Thioredoxin-like"/>
    <property type="match status" value="1"/>
</dbReference>
<keyword evidence="5" id="KW-0963">Cytoplasm</keyword>
<comment type="function">
    <text evidence="5">Is involved in the conjugation of reduced glutathione to a wide number of exogenous and endogenous hydrophobic electrophiles.</text>
</comment>
<comment type="caution">
    <text evidence="8">The sequence shown here is derived from an EMBL/GenBank/DDBJ whole genome shotgun (WGS) entry which is preliminary data.</text>
</comment>
<dbReference type="GO" id="GO:0009407">
    <property type="term" value="P:toxin catabolic process"/>
    <property type="evidence" value="ECO:0007669"/>
    <property type="project" value="UniProtKB-ARBA"/>
</dbReference>
<keyword evidence="1" id="KW-0216">Detoxification</keyword>
<dbReference type="InterPro" id="IPR036282">
    <property type="entry name" value="Glutathione-S-Trfase_C_sf"/>
</dbReference>
<evidence type="ECO:0000313" key="8">
    <source>
        <dbReference type="EMBL" id="KAJ9709294.1"/>
    </source>
</evidence>
<dbReference type="InterPro" id="IPR045074">
    <property type="entry name" value="GST_C_Tau"/>
</dbReference>
<dbReference type="Gene3D" id="3.40.30.10">
    <property type="entry name" value="Glutaredoxin"/>
    <property type="match status" value="1"/>
</dbReference>
<comment type="subcellular location">
    <subcellularLocation>
        <location evidence="5">Cytoplasm</location>
        <location evidence="5">Cytosol</location>
    </subcellularLocation>
</comment>
<protein>
    <recommendedName>
        <fullName evidence="5">Glutathione S-transferase</fullName>
        <ecNumber evidence="5">2.5.1.18</ecNumber>
    </recommendedName>
</protein>
<dbReference type="GO" id="GO:0005829">
    <property type="term" value="C:cytosol"/>
    <property type="evidence" value="ECO:0007669"/>
    <property type="project" value="UniProtKB-SubCell"/>
</dbReference>
<dbReference type="SFLD" id="SFLDS00019">
    <property type="entry name" value="Glutathione_Transferase_(cytos"/>
    <property type="match status" value="1"/>
</dbReference>
<dbReference type="AlphaFoldDB" id="A0AA39ALC0"/>
<dbReference type="SFLD" id="SFLDG00358">
    <property type="entry name" value="Main_(cytGST)"/>
    <property type="match status" value="1"/>
</dbReference>
<dbReference type="SUPFAM" id="SSF47616">
    <property type="entry name" value="GST C-terminal domain-like"/>
    <property type="match status" value="1"/>
</dbReference>
<dbReference type="SFLD" id="SFLDG01152">
    <property type="entry name" value="Main.3:_Omega-_and_Tau-like"/>
    <property type="match status" value="1"/>
</dbReference>
<dbReference type="CDD" id="cd03058">
    <property type="entry name" value="GST_N_Tau"/>
    <property type="match status" value="1"/>
</dbReference>
<dbReference type="FunFam" id="3.40.30.10:FF:000197">
    <property type="entry name" value="Glutathione S-transferase U10"/>
    <property type="match status" value="1"/>
</dbReference>
<comment type="catalytic activity">
    <reaction evidence="4 5">
        <text>RX + glutathione = an S-substituted glutathione + a halide anion + H(+)</text>
        <dbReference type="Rhea" id="RHEA:16437"/>
        <dbReference type="ChEBI" id="CHEBI:15378"/>
        <dbReference type="ChEBI" id="CHEBI:16042"/>
        <dbReference type="ChEBI" id="CHEBI:17792"/>
        <dbReference type="ChEBI" id="CHEBI:57925"/>
        <dbReference type="ChEBI" id="CHEBI:90779"/>
        <dbReference type="EC" id="2.5.1.18"/>
    </reaction>
</comment>
<evidence type="ECO:0000256" key="3">
    <source>
        <dbReference type="ARBA" id="ARBA00025743"/>
    </source>
</evidence>
<organism evidence="8 9">
    <name type="scientific">Vitis rotundifolia</name>
    <name type="common">Muscadine grape</name>
    <dbReference type="NCBI Taxonomy" id="103349"/>
    <lineage>
        <taxon>Eukaryota</taxon>
        <taxon>Viridiplantae</taxon>
        <taxon>Streptophyta</taxon>
        <taxon>Embryophyta</taxon>
        <taxon>Tracheophyta</taxon>
        <taxon>Spermatophyta</taxon>
        <taxon>Magnoliopsida</taxon>
        <taxon>eudicotyledons</taxon>
        <taxon>Gunneridae</taxon>
        <taxon>Pentapetalae</taxon>
        <taxon>rosids</taxon>
        <taxon>Vitales</taxon>
        <taxon>Vitaceae</taxon>
        <taxon>Viteae</taxon>
        <taxon>Vitis</taxon>
    </lineage>
</organism>
<dbReference type="InterPro" id="IPR010987">
    <property type="entry name" value="Glutathione-S-Trfase_C-like"/>
</dbReference>
<dbReference type="FunFam" id="1.20.1050.10:FF:000016">
    <property type="entry name" value="Glutathione S-transferase U9"/>
    <property type="match status" value="1"/>
</dbReference>
<evidence type="ECO:0000256" key="1">
    <source>
        <dbReference type="ARBA" id="ARBA00022575"/>
    </source>
</evidence>
<dbReference type="Proteomes" id="UP001168098">
    <property type="component" value="Unassembled WGS sequence"/>
</dbReference>
<dbReference type="EC" id="2.5.1.18" evidence="5"/>
<evidence type="ECO:0000259" key="7">
    <source>
        <dbReference type="PROSITE" id="PS50405"/>
    </source>
</evidence>
<evidence type="ECO:0000259" key="6">
    <source>
        <dbReference type="PROSITE" id="PS50404"/>
    </source>
</evidence>
<dbReference type="CDD" id="cd03185">
    <property type="entry name" value="GST_C_Tau"/>
    <property type="match status" value="1"/>
</dbReference>
<proteinExistence type="inferred from homology"/>
<name>A0AA39ALC0_VITRO</name>
<dbReference type="Gene3D" id="1.20.1050.10">
    <property type="match status" value="1"/>
</dbReference>
<dbReference type="PROSITE" id="PS50404">
    <property type="entry name" value="GST_NTER"/>
    <property type="match status" value="1"/>
</dbReference>
<dbReference type="Pfam" id="PF02798">
    <property type="entry name" value="GST_N"/>
    <property type="match status" value="1"/>
</dbReference>
<dbReference type="PROSITE" id="PS50405">
    <property type="entry name" value="GST_CTER"/>
    <property type="match status" value="1"/>
</dbReference>
<dbReference type="InterPro" id="IPR004045">
    <property type="entry name" value="Glutathione_S-Trfase_N"/>
</dbReference>
<keyword evidence="9" id="KW-1185">Reference proteome</keyword>
<dbReference type="GO" id="GO:0004364">
    <property type="term" value="F:glutathione transferase activity"/>
    <property type="evidence" value="ECO:0007669"/>
    <property type="project" value="UniProtKB-UniRule"/>
</dbReference>
<keyword evidence="2 5" id="KW-0808">Transferase</keyword>
<dbReference type="InterPro" id="IPR036249">
    <property type="entry name" value="Thioredoxin-like_sf"/>
</dbReference>
<dbReference type="PANTHER" id="PTHR11260:SF622">
    <property type="entry name" value="GLUTATHIONE S-TRANSFERASE"/>
    <property type="match status" value="1"/>
</dbReference>
<dbReference type="InterPro" id="IPR045073">
    <property type="entry name" value="Omega/Tau-like"/>
</dbReference>
<sequence>MEKQSEVKLFGTWASGYCTRIELALKLKGIPYEYVEEDLSNKSDLLIHHNPVHKKVPVLVHNGKAIAESLVILEYIDEHWNHAPKLLPEDPYERAKVRFWANFYDQKLNPSTYNIVISKGKEQEKAIENFCEVLKVFEGGIEKDFPTKSPFFNGDTLGFLDIVVGSMACNYKAFNDAIAVVFNPQKNPAFFSWVTAMKDCPLMKETLPPHDRLVAKMISKFSLHPPKA</sequence>
<evidence type="ECO:0000256" key="4">
    <source>
        <dbReference type="ARBA" id="ARBA00047960"/>
    </source>
</evidence>
<feature type="domain" description="GST N-terminal" evidence="6">
    <location>
        <begin position="5"/>
        <end position="84"/>
    </location>
</feature>
<accession>A0AA39ALC0</accession>
<dbReference type="InterPro" id="IPR040079">
    <property type="entry name" value="Glutathione_S-Trfase"/>
</dbReference>
<reference evidence="8 9" key="1">
    <citation type="journal article" date="2023" name="BMC Biotechnol.">
        <title>Vitis rotundifolia cv Carlos genome sequencing.</title>
        <authorList>
            <person name="Huff M."/>
            <person name="Hulse-Kemp A."/>
            <person name="Scheffler B."/>
            <person name="Youngblood R."/>
            <person name="Simpson S."/>
            <person name="Babiker E."/>
            <person name="Staton M."/>
        </authorList>
    </citation>
    <scope>NUCLEOTIDE SEQUENCE [LARGE SCALE GENOMIC DNA]</scope>
    <source>
        <tissue evidence="8">Leaf</tissue>
    </source>
</reference>
<feature type="domain" description="GST C-terminal" evidence="7">
    <location>
        <begin position="90"/>
        <end position="217"/>
    </location>
</feature>
<dbReference type="GO" id="GO:0006749">
    <property type="term" value="P:glutathione metabolic process"/>
    <property type="evidence" value="ECO:0007669"/>
    <property type="project" value="InterPro"/>
</dbReference>
<dbReference type="EMBL" id="JARBHA010000001">
    <property type="protein sequence ID" value="KAJ9709294.1"/>
    <property type="molecule type" value="Genomic_DNA"/>
</dbReference>
<dbReference type="PANTHER" id="PTHR11260">
    <property type="entry name" value="GLUTATHIONE S-TRANSFERASE, GST, SUPERFAMILY, GST DOMAIN CONTAINING"/>
    <property type="match status" value="1"/>
</dbReference>
<evidence type="ECO:0000313" key="9">
    <source>
        <dbReference type="Proteomes" id="UP001168098"/>
    </source>
</evidence>
<evidence type="ECO:0000256" key="5">
    <source>
        <dbReference type="RuleBase" id="RU369102"/>
    </source>
</evidence>
<comment type="similarity">
    <text evidence="3">Belongs to the GST superfamily. Tau family.</text>
</comment>